<accession>A0ABZ3D1K3</accession>
<dbReference type="PANTHER" id="PTHR10953">
    <property type="entry name" value="UBIQUITIN-ACTIVATING ENZYME E1"/>
    <property type="match status" value="1"/>
</dbReference>
<dbReference type="Proteomes" id="UP001449795">
    <property type="component" value="Chromosome"/>
</dbReference>
<name>A0ABZ3D1K3_9PROT</name>
<keyword evidence="3" id="KW-0808">Transferase</keyword>
<sequence>MIPDFSEAEIQRYARHILLPEIGGTGQAVLRAASVLIVGAGGLGAPLGLYLAAAGVGRIGLVDDDLVDLSNLQRQIAHTTGRIGMPKVESAAEAMQAINPLVRIDRHAVRLDAGNARALVAAYDLVCDGTDNFRTRYLLADACALERRTLVSAAVLRFEGQLSTFRPHRGGPCYRCLYPEAPAPGTIPSCAEAGVFGAVTGVMGTLQATEVLKELLQIGDSLAGRLLVWDALAARVHTIRLAPDPDCALCGPRATIRDLSAHAAPSAPADVSADVSAGAGPGPARCASHAH</sequence>
<dbReference type="CDD" id="cd00757">
    <property type="entry name" value="ThiF_MoeB_HesA_family"/>
    <property type="match status" value="1"/>
</dbReference>
<dbReference type="RefSeq" id="WP_342627436.1">
    <property type="nucleotide sequence ID" value="NZ_CP152276.1"/>
</dbReference>
<feature type="region of interest" description="Disordered" evidence="1">
    <location>
        <begin position="271"/>
        <end position="291"/>
    </location>
</feature>
<protein>
    <submittedName>
        <fullName evidence="3">Molybdopterin-synthase adenylyltransferase MoeB</fullName>
    </submittedName>
</protein>
<gene>
    <name evidence="3" type="primary">moeB</name>
    <name evidence="3" type="ORF">AAC691_14605</name>
</gene>
<organism evidence="3 4">
    <name type="scientific">Nguyenibacter vanlangensis</name>
    <dbReference type="NCBI Taxonomy" id="1216886"/>
    <lineage>
        <taxon>Bacteria</taxon>
        <taxon>Pseudomonadati</taxon>
        <taxon>Pseudomonadota</taxon>
        <taxon>Alphaproteobacteria</taxon>
        <taxon>Acetobacterales</taxon>
        <taxon>Acetobacteraceae</taxon>
        <taxon>Nguyenibacter</taxon>
    </lineage>
</organism>
<evidence type="ECO:0000259" key="2">
    <source>
        <dbReference type="Pfam" id="PF00899"/>
    </source>
</evidence>
<dbReference type="PANTHER" id="PTHR10953:SF102">
    <property type="entry name" value="ADENYLYLTRANSFERASE AND SULFURTRANSFERASE MOCS3"/>
    <property type="match status" value="1"/>
</dbReference>
<evidence type="ECO:0000256" key="1">
    <source>
        <dbReference type="SAM" id="MobiDB-lite"/>
    </source>
</evidence>
<dbReference type="GO" id="GO:0016779">
    <property type="term" value="F:nucleotidyltransferase activity"/>
    <property type="evidence" value="ECO:0007669"/>
    <property type="project" value="UniProtKB-KW"/>
</dbReference>
<dbReference type="EMBL" id="CP152276">
    <property type="protein sequence ID" value="XAE41518.1"/>
    <property type="molecule type" value="Genomic_DNA"/>
</dbReference>
<dbReference type="InterPro" id="IPR035985">
    <property type="entry name" value="Ubiquitin-activating_enz"/>
</dbReference>
<reference evidence="3 4" key="1">
    <citation type="submission" date="2024-04" db="EMBL/GenBank/DDBJ databases">
        <title>Complete genome sequence of Nguyenibacter vanlangesis HBCM-1154, a strain capable of nitrogen fixation, IAA production, and phosphorus solubilization isolated from sugarcane soil.</title>
        <authorList>
            <person name="MY HANH P."/>
        </authorList>
    </citation>
    <scope>NUCLEOTIDE SEQUENCE [LARGE SCALE GENOMIC DNA]</scope>
    <source>
        <strain evidence="3 4">HBCM 1154</strain>
    </source>
</reference>
<dbReference type="InterPro" id="IPR045886">
    <property type="entry name" value="ThiF/MoeB/HesA"/>
</dbReference>
<keyword evidence="4" id="KW-1185">Reference proteome</keyword>
<feature type="domain" description="THIF-type NAD/FAD binding fold" evidence="2">
    <location>
        <begin position="13"/>
        <end position="248"/>
    </location>
</feature>
<evidence type="ECO:0000313" key="3">
    <source>
        <dbReference type="EMBL" id="XAE41518.1"/>
    </source>
</evidence>
<dbReference type="Gene3D" id="3.40.50.720">
    <property type="entry name" value="NAD(P)-binding Rossmann-like Domain"/>
    <property type="match status" value="1"/>
</dbReference>
<dbReference type="Pfam" id="PF00899">
    <property type="entry name" value="ThiF"/>
    <property type="match status" value="1"/>
</dbReference>
<dbReference type="NCBIfam" id="NF004281">
    <property type="entry name" value="PRK05690.1"/>
    <property type="match status" value="1"/>
</dbReference>
<dbReference type="SUPFAM" id="SSF69572">
    <property type="entry name" value="Activating enzymes of the ubiquitin-like proteins"/>
    <property type="match status" value="1"/>
</dbReference>
<evidence type="ECO:0000313" key="4">
    <source>
        <dbReference type="Proteomes" id="UP001449795"/>
    </source>
</evidence>
<dbReference type="InterPro" id="IPR000594">
    <property type="entry name" value="ThiF_NAD_FAD-bd"/>
</dbReference>
<proteinExistence type="predicted"/>
<keyword evidence="3" id="KW-0548">Nucleotidyltransferase</keyword>